<feature type="transmembrane region" description="Helical" evidence="2">
    <location>
        <begin position="69"/>
        <end position="87"/>
    </location>
</feature>
<dbReference type="Proteomes" id="UP000322225">
    <property type="component" value="Chromosome 13"/>
</dbReference>
<reference evidence="3" key="1">
    <citation type="submission" date="2017-08" db="EMBL/GenBank/DDBJ databases">
        <authorList>
            <person name="Cuomo C."/>
            <person name="Billmyre B."/>
            <person name="Heitman J."/>
        </authorList>
    </citation>
    <scope>NUCLEOTIDE SEQUENCE</scope>
    <source>
        <strain evidence="3">CBS 12478</strain>
    </source>
</reference>
<feature type="compositionally biased region" description="Acidic residues" evidence="1">
    <location>
        <begin position="131"/>
        <end position="142"/>
    </location>
</feature>
<evidence type="ECO:0000256" key="2">
    <source>
        <dbReference type="SAM" id="Phobius"/>
    </source>
</evidence>
<dbReference type="GeneID" id="43586133"/>
<keyword evidence="2" id="KW-0472">Membrane</keyword>
<organism evidence="3 4">
    <name type="scientific">Kwoniella shandongensis</name>
    <dbReference type="NCBI Taxonomy" id="1734106"/>
    <lineage>
        <taxon>Eukaryota</taxon>
        <taxon>Fungi</taxon>
        <taxon>Dikarya</taxon>
        <taxon>Basidiomycota</taxon>
        <taxon>Agaricomycotina</taxon>
        <taxon>Tremellomycetes</taxon>
        <taxon>Tremellales</taxon>
        <taxon>Cryptococcaceae</taxon>
        <taxon>Kwoniella</taxon>
    </lineage>
</organism>
<dbReference type="EMBL" id="CP144063">
    <property type="protein sequence ID" value="WWD22422.1"/>
    <property type="molecule type" value="Genomic_DNA"/>
</dbReference>
<proteinExistence type="predicted"/>
<keyword evidence="4" id="KW-1185">Reference proteome</keyword>
<sequence>MSFVAWIHTPQTGPQLIIQHTTRYEEDEYNCHSYNSRPSFKLSEFCISTIVYRSVPSTKTEMTFSTIRWVLKSTLILCLTVMGHILLSTSSQPAFTSPALPTISALIFLTFLWLSFTLLELSDAPHRPLSSEEEDDDDDDEEKEWKETRKDPKVVFLSKTWVELLSGLIVLALWSLYYRETLTIVKLYQRAYILVPITYGLIFLCLALLNLQTMGSIAVYAIEHGPRSILDTEFWEARTGGWSGRIALKVTPTKAKAARDDVEAAISSSEKVGL</sequence>
<dbReference type="AlphaFoldDB" id="A0AAJ8N0S9"/>
<evidence type="ECO:0000256" key="1">
    <source>
        <dbReference type="SAM" id="MobiDB-lite"/>
    </source>
</evidence>
<feature type="transmembrane region" description="Helical" evidence="2">
    <location>
        <begin position="154"/>
        <end position="177"/>
    </location>
</feature>
<feature type="transmembrane region" description="Helical" evidence="2">
    <location>
        <begin position="99"/>
        <end position="119"/>
    </location>
</feature>
<gene>
    <name evidence="3" type="ORF">CI109_106913</name>
</gene>
<feature type="region of interest" description="Disordered" evidence="1">
    <location>
        <begin position="127"/>
        <end position="146"/>
    </location>
</feature>
<evidence type="ECO:0000313" key="3">
    <source>
        <dbReference type="EMBL" id="WWD22422.1"/>
    </source>
</evidence>
<keyword evidence="2" id="KW-0812">Transmembrane</keyword>
<dbReference type="KEGG" id="ksn:43586133"/>
<dbReference type="RefSeq" id="XP_031863580.2">
    <property type="nucleotide sequence ID" value="XM_032002023.2"/>
</dbReference>
<evidence type="ECO:0000313" key="4">
    <source>
        <dbReference type="Proteomes" id="UP000322225"/>
    </source>
</evidence>
<accession>A0AAJ8N0S9</accession>
<protein>
    <submittedName>
        <fullName evidence="3">Uncharacterized protein</fullName>
    </submittedName>
</protein>
<keyword evidence="2" id="KW-1133">Transmembrane helix</keyword>
<name>A0AAJ8N0S9_9TREE</name>
<feature type="transmembrane region" description="Helical" evidence="2">
    <location>
        <begin position="197"/>
        <end position="222"/>
    </location>
</feature>
<reference evidence="3" key="2">
    <citation type="submission" date="2024-01" db="EMBL/GenBank/DDBJ databases">
        <title>Comparative genomics of Cryptococcus and Kwoniella reveals pathogenesis evolution and contrasting modes of karyotype evolution via chromosome fusion or intercentromeric recombination.</title>
        <authorList>
            <person name="Coelho M.A."/>
            <person name="David-Palma M."/>
            <person name="Shea T."/>
            <person name="Bowers K."/>
            <person name="McGinley-Smith S."/>
            <person name="Mohammad A.W."/>
            <person name="Gnirke A."/>
            <person name="Yurkov A.M."/>
            <person name="Nowrousian M."/>
            <person name="Sun S."/>
            <person name="Cuomo C.A."/>
            <person name="Heitman J."/>
        </authorList>
    </citation>
    <scope>NUCLEOTIDE SEQUENCE</scope>
    <source>
        <strain evidence="3">CBS 12478</strain>
    </source>
</reference>